<sequence length="367" mass="40806">MEVALLPSQIHVLGQHPLDSPKQLRRRGCHLLDLKLQHRPSSSPASRTVPLIPPMDWKKTLAEVKREFAARRFQTCLALCKTALECAGNDSNAELAYIIYLNFYAATALDVQARALHHTAGLLRAKLLLQAKGHYQNASKLVEADEAAMARPAHRLSPSTPSLHSPAGSISSRSSGSTRASSPVSCMYSPQKPRPRRKKSVSFSDDVVEPIVRPDSPTLGFDDWFGRSSPSEPCSESLMTLPATALSLRVASFGMAETILEEEEEEEQEEEECHLHIDSFAVDRSVHRYIGVLSGLSRQIASHLDAVQAELDLLKKPTPPSESSDELRSLDLRARIERLRANGWQRRRFDPKRYEALCENAMAESLE</sequence>
<dbReference type="OrthoDB" id="3641178at2759"/>
<dbReference type="Proteomes" id="UP000028524">
    <property type="component" value="Unassembled WGS sequence"/>
</dbReference>
<dbReference type="AlphaFoldDB" id="A0A084QTY2"/>
<feature type="region of interest" description="Disordered" evidence="1">
    <location>
        <begin position="149"/>
        <end position="204"/>
    </location>
</feature>
<protein>
    <submittedName>
        <fullName evidence="2">Uncharacterized protein</fullName>
    </submittedName>
</protein>
<evidence type="ECO:0000256" key="1">
    <source>
        <dbReference type="SAM" id="MobiDB-lite"/>
    </source>
</evidence>
<dbReference type="InParanoid" id="A0A084QTY2"/>
<keyword evidence="3" id="KW-1185">Reference proteome</keyword>
<dbReference type="OMA" id="LHFYAAN"/>
<proteinExistence type="predicted"/>
<feature type="compositionally biased region" description="Low complexity" evidence="1">
    <location>
        <begin position="165"/>
        <end position="185"/>
    </location>
</feature>
<dbReference type="EMBL" id="KL660192">
    <property type="protein sequence ID" value="KFA67417.1"/>
    <property type="molecule type" value="Genomic_DNA"/>
</dbReference>
<accession>A0A084QTY2</accession>
<organism evidence="2 3">
    <name type="scientific">Stachybotrys chlorohalonatus (strain IBT 40285)</name>
    <dbReference type="NCBI Taxonomy" id="1283841"/>
    <lineage>
        <taxon>Eukaryota</taxon>
        <taxon>Fungi</taxon>
        <taxon>Dikarya</taxon>
        <taxon>Ascomycota</taxon>
        <taxon>Pezizomycotina</taxon>
        <taxon>Sordariomycetes</taxon>
        <taxon>Hypocreomycetidae</taxon>
        <taxon>Hypocreales</taxon>
        <taxon>Stachybotryaceae</taxon>
        <taxon>Stachybotrys</taxon>
    </lineage>
</organism>
<reference evidence="2 3" key="1">
    <citation type="journal article" date="2014" name="BMC Genomics">
        <title>Comparative genome sequencing reveals chemotype-specific gene clusters in the toxigenic black mold Stachybotrys.</title>
        <authorList>
            <person name="Semeiks J."/>
            <person name="Borek D."/>
            <person name="Otwinowski Z."/>
            <person name="Grishin N.V."/>
        </authorList>
    </citation>
    <scope>NUCLEOTIDE SEQUENCE [LARGE SCALE GENOMIC DNA]</scope>
    <source>
        <strain evidence="2 3">IBT 40285</strain>
    </source>
</reference>
<name>A0A084QTY2_STAC4</name>
<gene>
    <name evidence="2" type="ORF">S40285_00253</name>
</gene>
<dbReference type="HOGENOM" id="CLU_052692_0_0_1"/>
<evidence type="ECO:0000313" key="3">
    <source>
        <dbReference type="Proteomes" id="UP000028524"/>
    </source>
</evidence>
<evidence type="ECO:0000313" key="2">
    <source>
        <dbReference type="EMBL" id="KFA67417.1"/>
    </source>
</evidence>